<dbReference type="Gene3D" id="6.10.250.2410">
    <property type="match status" value="1"/>
</dbReference>
<accession>A0ABS0AG33</accession>
<dbReference type="InterPro" id="IPR003768">
    <property type="entry name" value="ScpA"/>
</dbReference>
<dbReference type="EMBL" id="ARXR01000011">
    <property type="protein sequence ID" value="MBF5053097.1"/>
    <property type="molecule type" value="Genomic_DNA"/>
</dbReference>
<keyword evidence="2" id="KW-0132">Cell division</keyword>
<keyword evidence="2" id="KW-0963">Cytoplasm</keyword>
<protein>
    <recommendedName>
        <fullName evidence="1 2">Segregation and condensation protein A</fullName>
    </recommendedName>
</protein>
<evidence type="ECO:0000256" key="1">
    <source>
        <dbReference type="ARBA" id="ARBA00044777"/>
    </source>
</evidence>
<name>A0ABS0AG33_9GAMM</name>
<organism evidence="3 4">
    <name type="scientific">Alloalcanivorax venustensis ISO4</name>
    <dbReference type="NCBI Taxonomy" id="1177184"/>
    <lineage>
        <taxon>Bacteria</taxon>
        <taxon>Pseudomonadati</taxon>
        <taxon>Pseudomonadota</taxon>
        <taxon>Gammaproteobacteria</taxon>
        <taxon>Oceanospirillales</taxon>
        <taxon>Alcanivoracaceae</taxon>
        <taxon>Alloalcanivorax</taxon>
    </lineage>
</organism>
<keyword evidence="2" id="KW-0131">Cell cycle</keyword>
<reference evidence="3 4" key="1">
    <citation type="submission" date="2012-09" db="EMBL/GenBank/DDBJ databases">
        <title>Genome Sequence of alkane-degrading Bacterium Alcanivorax venustensis ISO4.</title>
        <authorList>
            <person name="Lai Q."/>
            <person name="Shao Z."/>
        </authorList>
    </citation>
    <scope>NUCLEOTIDE SEQUENCE [LARGE SCALE GENOMIC DNA]</scope>
    <source>
        <strain evidence="3 4">ISO4</strain>
    </source>
</reference>
<comment type="function">
    <text evidence="2">Participates in chromosomal partition during cell division. May act via the formation of a condensin-like complex containing Smc and ScpB that pull DNA away from mid-cell into both cell halves.</text>
</comment>
<proteinExistence type="inferred from homology"/>
<comment type="subunit">
    <text evidence="2">Component of a cohesin-like complex composed of ScpA, ScpB and the Smc homodimer, in which ScpA and ScpB bind to the head domain of Smc. The presence of the three proteins is required for the association of the complex with DNA.</text>
</comment>
<dbReference type="RefSeq" id="WP_142949731.1">
    <property type="nucleotide sequence ID" value="NZ_ARXR01000011.1"/>
</dbReference>
<dbReference type="HAMAP" id="MF_01805">
    <property type="entry name" value="ScpA"/>
    <property type="match status" value="1"/>
</dbReference>
<evidence type="ECO:0000313" key="3">
    <source>
        <dbReference type="EMBL" id="MBF5053097.1"/>
    </source>
</evidence>
<dbReference type="Pfam" id="PF02616">
    <property type="entry name" value="SMC_ScpA"/>
    <property type="match status" value="1"/>
</dbReference>
<keyword evidence="2" id="KW-0159">Chromosome partition</keyword>
<keyword evidence="4" id="KW-1185">Reference proteome</keyword>
<dbReference type="PANTHER" id="PTHR33969">
    <property type="entry name" value="SEGREGATION AND CONDENSATION PROTEIN A"/>
    <property type="match status" value="1"/>
</dbReference>
<gene>
    <name evidence="2" type="primary">scpA</name>
    <name evidence="3" type="ORF">ISO4_01699</name>
</gene>
<dbReference type="PANTHER" id="PTHR33969:SF2">
    <property type="entry name" value="SEGREGATION AND CONDENSATION PROTEIN A"/>
    <property type="match status" value="1"/>
</dbReference>
<comment type="similarity">
    <text evidence="2">Belongs to the ScpA family.</text>
</comment>
<comment type="caution">
    <text evidence="3">The sequence shown here is derived from an EMBL/GenBank/DDBJ whole genome shotgun (WGS) entry which is preliminary data.</text>
</comment>
<dbReference type="GeneID" id="99766900"/>
<comment type="subcellular location">
    <subcellularLocation>
        <location evidence="2">Cytoplasm</location>
    </subcellularLocation>
    <text evidence="2">Associated with two foci at the outer edges of the nucleoid region in young cells, and at four foci within both cell halves in older cells.</text>
</comment>
<evidence type="ECO:0000313" key="4">
    <source>
        <dbReference type="Proteomes" id="UP000644441"/>
    </source>
</evidence>
<dbReference type="Proteomes" id="UP000644441">
    <property type="component" value="Unassembled WGS sequence"/>
</dbReference>
<sequence length="306" mass="35003">MNEVVKQQVPKAGNPLAPPAPHQAEMPFGLMYGQAITKLPDDLYIPPDALEVFLEAFEGPLDLLLYLIKRQNLDILDIPVAQITTQYMEYVELMKAMNLELAAEYLVMAAMLGEIKSRTLLPRPVHDEEDEAEDPRAELIRRLQEYERFKQAAEDIDNLPRQERDFQIAAARRPEYVREKAQPDVDLRELLLAFKEVLYRADMFENHQVSREKLSTRERMANVLDRLKGREFVPFVELFEASEGRLGVVVSFLAILELVKGSLIELVQSGPFSPIHVKARTLVLEESEALAALELDDEPYEADEDE</sequence>
<evidence type="ECO:0000256" key="2">
    <source>
        <dbReference type="HAMAP-Rule" id="MF_01805"/>
    </source>
</evidence>